<dbReference type="EMBL" id="AP003311">
    <property type="protein sequence ID" value="BAB40137.1"/>
    <property type="molecule type" value="Genomic_DNA"/>
</dbReference>
<reference evidence="2" key="1">
    <citation type="journal article" date="2002" name="Nature">
        <title>The genome sequence and structure of rice chromosome 1.</title>
        <authorList>
            <person name="Sasaki T."/>
            <person name="Matsumoto T."/>
            <person name="Yamamoto K."/>
            <person name="Sakata K."/>
            <person name="Baba T."/>
            <person name="Katayose Y."/>
            <person name="Wu J."/>
            <person name="Niimura Y."/>
            <person name="Cheng Z."/>
            <person name="Nagamura Y."/>
            <person name="Antonio B.A."/>
            <person name="Kanamori H."/>
            <person name="Hosokawa S."/>
            <person name="Masukawa M."/>
            <person name="Arikawa K."/>
            <person name="Chiden Y."/>
            <person name="Hayashi M."/>
            <person name="Okamoto M."/>
            <person name="Ando T."/>
            <person name="Aoki H."/>
            <person name="Arita K."/>
            <person name="Hamada M."/>
            <person name="Harada C."/>
            <person name="Hijishita S."/>
            <person name="Honda M."/>
            <person name="Ichikawa Y."/>
            <person name="Idonuma A."/>
            <person name="Iijima M."/>
            <person name="Ikeda M."/>
            <person name="Ikeno M."/>
            <person name="Itoh S."/>
            <person name="Itoh T."/>
            <person name="Itoh Y."/>
            <person name="Itoh Y."/>
            <person name="Iwabuchi A."/>
            <person name="Kamiya K."/>
            <person name="Karasawa W."/>
            <person name="Katagiri S."/>
            <person name="Kikuta A."/>
            <person name="Kobayashi N."/>
            <person name="Kono I."/>
            <person name="Machita K."/>
            <person name="Maehara T."/>
            <person name="Mizuno H."/>
            <person name="Mizubayashi T."/>
            <person name="Mukai Y."/>
            <person name="Nagasaki H."/>
            <person name="Nakashima M."/>
            <person name="Nakama Y."/>
            <person name="Nakamichi Y."/>
            <person name="Nakamura M."/>
            <person name="Namiki N."/>
            <person name="Negishi M."/>
            <person name="Ohta I."/>
            <person name="Ono N."/>
            <person name="Saji S."/>
            <person name="Sakai K."/>
            <person name="Shibata M."/>
            <person name="Shimokawa T."/>
            <person name="Shomura A."/>
            <person name="Song J."/>
            <person name="Takazaki Y."/>
            <person name="Terasawa K."/>
            <person name="Tsuji K."/>
            <person name="Waki K."/>
            <person name="Yamagata H."/>
            <person name="Yamane H."/>
            <person name="Yoshiki S."/>
            <person name="Yoshihara R."/>
            <person name="Yukawa K."/>
            <person name="Zhong H."/>
            <person name="Iwama H."/>
            <person name="Endo T."/>
            <person name="Ito H."/>
            <person name="Hahn J.H."/>
            <person name="Kim H.I."/>
            <person name="Eun M.Y."/>
            <person name="Yano M."/>
            <person name="Jiang J."/>
            <person name="Gojobori T."/>
        </authorList>
    </citation>
    <scope>NUCLEOTIDE SEQUENCE [LARGE SCALE GENOMIC DNA]</scope>
</reference>
<evidence type="ECO:0000313" key="2">
    <source>
        <dbReference type="EMBL" id="BAB40137.1"/>
    </source>
</evidence>
<protein>
    <submittedName>
        <fullName evidence="2">Uncharacterized protein</fullName>
    </submittedName>
</protein>
<feature type="compositionally biased region" description="Basic and acidic residues" evidence="1">
    <location>
        <begin position="114"/>
        <end position="130"/>
    </location>
</feature>
<organism evidence="2">
    <name type="scientific">Oryza sativa subsp. japonica</name>
    <name type="common">Rice</name>
    <dbReference type="NCBI Taxonomy" id="39947"/>
    <lineage>
        <taxon>Eukaryota</taxon>
        <taxon>Viridiplantae</taxon>
        <taxon>Streptophyta</taxon>
        <taxon>Embryophyta</taxon>
        <taxon>Tracheophyta</taxon>
        <taxon>Spermatophyta</taxon>
        <taxon>Magnoliopsida</taxon>
        <taxon>Liliopsida</taxon>
        <taxon>Poales</taxon>
        <taxon>Poaceae</taxon>
        <taxon>BOP clade</taxon>
        <taxon>Oryzoideae</taxon>
        <taxon>Oryzeae</taxon>
        <taxon>Oryzinae</taxon>
        <taxon>Oryza</taxon>
        <taxon>Oryza sativa</taxon>
    </lineage>
</organism>
<name>Q9ARN1_ORYSJ</name>
<evidence type="ECO:0000256" key="1">
    <source>
        <dbReference type="SAM" id="MobiDB-lite"/>
    </source>
</evidence>
<dbReference type="Proteomes" id="UP000817658">
    <property type="component" value="Chromosome 1"/>
</dbReference>
<accession>Q9ARN1</accession>
<feature type="region of interest" description="Disordered" evidence="1">
    <location>
        <begin position="108"/>
        <end position="163"/>
    </location>
</feature>
<proteinExistence type="predicted"/>
<feature type="compositionally biased region" description="Basic and acidic residues" evidence="1">
    <location>
        <begin position="139"/>
        <end position="163"/>
    </location>
</feature>
<sequence length="163" mass="18018">MRTYPLAARRTPRRSPCRLPRLCATPSPLDGVLAAPVRLCVVASLADLRESRRGILERMGLGRPEGRGEGDRRRRDPKKCVVCSCALAPSTASTAVKQVRRQIGKRRLAVAAGEGERGSRRDGNNGRGEEVADVTVMRSKGEEKRGKEKREEEREEEEGKEKG</sequence>
<dbReference type="AlphaFoldDB" id="Q9ARN1"/>
<gene>
    <name evidence="2" type="primary">P0024G09.43</name>
</gene>